<dbReference type="PANTHER" id="PTHR15893:SF0">
    <property type="entry name" value="LARGE RIBOSOMAL SUBUNIT PROTEIN BL27M"/>
    <property type="match status" value="1"/>
</dbReference>
<comment type="similarity">
    <text evidence="2">Belongs to the bacterial ribosomal protein bL27 family.</text>
</comment>
<evidence type="ECO:0000256" key="4">
    <source>
        <dbReference type="ARBA" id="ARBA00023128"/>
    </source>
</evidence>
<evidence type="ECO:0000256" key="1">
    <source>
        <dbReference type="ARBA" id="ARBA00004173"/>
    </source>
</evidence>
<feature type="compositionally biased region" description="Polar residues" evidence="7">
    <location>
        <begin position="406"/>
        <end position="419"/>
    </location>
</feature>
<dbReference type="OrthoDB" id="1867012at2759"/>
<feature type="compositionally biased region" description="Polar residues" evidence="7">
    <location>
        <begin position="346"/>
        <end position="357"/>
    </location>
</feature>
<proteinExistence type="inferred from homology"/>
<keyword evidence="3 9" id="KW-0689">Ribosomal protein</keyword>
<dbReference type="FunFam" id="2.40.50.100:FF:000042">
    <property type="entry name" value="50S ribosomal protein L27"/>
    <property type="match status" value="1"/>
</dbReference>
<dbReference type="GO" id="GO:0005762">
    <property type="term" value="C:mitochondrial large ribosomal subunit"/>
    <property type="evidence" value="ECO:0007669"/>
    <property type="project" value="TreeGrafter"/>
</dbReference>
<evidence type="ECO:0000313" key="10">
    <source>
        <dbReference type="Proteomes" id="UP000014480"/>
    </source>
</evidence>
<feature type="compositionally biased region" description="Low complexity" evidence="7">
    <location>
        <begin position="549"/>
        <end position="564"/>
    </location>
</feature>
<dbReference type="EMBL" id="AMCV02000020">
    <property type="protein sequence ID" value="TDZ19547.1"/>
    <property type="molecule type" value="Genomic_DNA"/>
</dbReference>
<name>A0A484FRB4_COLOR</name>
<dbReference type="PANTHER" id="PTHR15893">
    <property type="entry name" value="RIBOSOMAL PROTEIN L27"/>
    <property type="match status" value="1"/>
</dbReference>
<feature type="compositionally biased region" description="Acidic residues" evidence="7">
    <location>
        <begin position="513"/>
        <end position="537"/>
    </location>
</feature>
<keyword evidence="10" id="KW-1185">Reference proteome</keyword>
<feature type="compositionally biased region" description="Basic residues" evidence="7">
    <location>
        <begin position="272"/>
        <end position="290"/>
    </location>
</feature>
<reference evidence="10" key="1">
    <citation type="journal article" date="2013" name="New Phytol.">
        <title>Comparative genomic and transcriptomic analyses reveal the hemibiotrophic stage shift of Colletotrichum fungi.</title>
        <authorList>
            <person name="Gan P."/>
            <person name="Ikeda K."/>
            <person name="Irieda H."/>
            <person name="Narusaka M."/>
            <person name="O'Connell R.J."/>
            <person name="Narusaka Y."/>
            <person name="Takano Y."/>
            <person name="Kubo Y."/>
            <person name="Shirasu K."/>
        </authorList>
    </citation>
    <scope>NUCLEOTIDE SEQUENCE [LARGE SCALE GENOMIC DNA]</scope>
    <source>
        <strain evidence="10">104-T / ATCC 96160 / CBS 514.97 / LARS 414 / MAFF 240422</strain>
    </source>
</reference>
<keyword evidence="5" id="KW-0687">Ribonucleoprotein</keyword>
<dbReference type="Pfam" id="PF01016">
    <property type="entry name" value="Ribosomal_L27"/>
    <property type="match status" value="1"/>
</dbReference>
<feature type="region of interest" description="Disordered" evidence="7">
    <location>
        <begin position="716"/>
        <end position="745"/>
    </location>
</feature>
<dbReference type="AlphaFoldDB" id="A0A484FRB4"/>
<accession>A0A484FRB4</accession>
<comment type="subcellular location">
    <subcellularLocation>
        <location evidence="1">Mitochondrion</location>
    </subcellularLocation>
</comment>
<gene>
    <name evidence="9" type="ORF">Cob_v007410</name>
</gene>
<evidence type="ECO:0000256" key="5">
    <source>
        <dbReference type="ARBA" id="ARBA00023274"/>
    </source>
</evidence>
<dbReference type="GO" id="GO:0006412">
    <property type="term" value="P:translation"/>
    <property type="evidence" value="ECO:0007669"/>
    <property type="project" value="InterPro"/>
</dbReference>
<feature type="region of interest" description="Disordered" evidence="7">
    <location>
        <begin position="270"/>
        <end position="292"/>
    </location>
</feature>
<organism evidence="9 10">
    <name type="scientific">Colletotrichum orbiculare (strain 104-T / ATCC 96160 / CBS 514.97 / LARS 414 / MAFF 240422)</name>
    <name type="common">Cucumber anthracnose fungus</name>
    <name type="synonym">Colletotrichum lagenarium</name>
    <dbReference type="NCBI Taxonomy" id="1213857"/>
    <lineage>
        <taxon>Eukaryota</taxon>
        <taxon>Fungi</taxon>
        <taxon>Dikarya</taxon>
        <taxon>Ascomycota</taxon>
        <taxon>Pezizomycotina</taxon>
        <taxon>Sordariomycetes</taxon>
        <taxon>Hypocreomycetidae</taxon>
        <taxon>Glomerellales</taxon>
        <taxon>Glomerellaceae</taxon>
        <taxon>Colletotrichum</taxon>
        <taxon>Colletotrichum orbiculare species complex</taxon>
    </lineage>
</organism>
<feature type="region of interest" description="Disordered" evidence="7">
    <location>
        <begin position="549"/>
        <end position="579"/>
    </location>
</feature>
<feature type="region of interest" description="Disordered" evidence="7">
    <location>
        <begin position="346"/>
        <end position="365"/>
    </location>
</feature>
<sequence>MRLFFMQQPLRVAAAGLLRPTTTPTSLAAAANALVAGRRYASVKSQGAYKLAPKRTIPKKLGAKRTGDQYVIPGNIIYKQRGTLWWPGENCIMGRDHTIHAMASGYVKYYRDPARHPDRKYIGVVYNKDDVLPYPAHAERKRKLNMSAHPISKPVEPSALSPSGIPTTIVRRVTKSATGKKGGAPEPPRVLRLRDDFSYREDNWRIGRLVKLNVGGMSRRAKFRHRRWAKEKTNAGQKAAAAKFAAMEVDEWTIAAAKRLQEQRNAADRAKNLKKKNKAAKAAKKAQKQKRQGDCLVYQPDGIISDHDADIRIHIAGAPGELSCNVDCASYSWRLRCQHDILPSSNAGTPETDQPSHLAQKKPALSLSSRIQDLQESWEASNVSNSNALASDGVSALKDSLKDSLNGGQSLSASSLTRTQPKKLMGSSQSAPSPSSMKRVFLIQGGQPKRQQTSQPSGDPITAADIQLVEDIFSLETGSVEKLRRRADAVLADLGAPAATTETPFIPISQLAVDDDDYEDDSTDEEDDDDVNDDDDEEMADDDVIAAVASEETSVSSSESQAATPTPPEDPLVELTRTNDNSRPYAQWYGAWGGKLENTAGALLPTGYEIHTDPAYPFICPVRDCRTLFNKMKALSPHFLNKHKSSMFNDNLDGTLTFIDYYRKADNAERYPPIIVSRRPPLPDEPPEVPPRLPGYKPVGHPSRAPSASAANARIQRLNQARSARSAAESSPLRQVTELVSDHRASSVTRHTSVREYLVAQLSPNYRLAVERPDIKFLLKRPLKRELPSAWRAKHAGIDGLTRQAALALLVHITGDPAPRACLSCTVQTAHMDNLLHPCIVLPANTPDWLKQTVSEECASCRFNIPVPASVLHG</sequence>
<feature type="domain" description="C2H2-type" evidence="8">
    <location>
        <begin position="620"/>
        <end position="643"/>
    </location>
</feature>
<protein>
    <recommendedName>
        <fullName evidence="6">Large ribosomal subunit protein bL27m</fullName>
    </recommendedName>
</protein>
<evidence type="ECO:0000259" key="8">
    <source>
        <dbReference type="PROSITE" id="PS00028"/>
    </source>
</evidence>
<feature type="compositionally biased region" description="Low complexity" evidence="7">
    <location>
        <begin position="427"/>
        <end position="436"/>
    </location>
</feature>
<dbReference type="InterPro" id="IPR001684">
    <property type="entry name" value="Ribosomal_bL27"/>
</dbReference>
<keyword evidence="4" id="KW-0496">Mitochondrion</keyword>
<feature type="compositionally biased region" description="Low complexity" evidence="7">
    <location>
        <begin position="721"/>
        <end position="731"/>
    </location>
</feature>
<evidence type="ECO:0000256" key="2">
    <source>
        <dbReference type="ARBA" id="ARBA00010797"/>
    </source>
</evidence>
<dbReference type="PROSITE" id="PS00028">
    <property type="entry name" value="ZINC_FINGER_C2H2_1"/>
    <property type="match status" value="1"/>
</dbReference>
<dbReference type="GO" id="GO:0003735">
    <property type="term" value="F:structural constituent of ribosome"/>
    <property type="evidence" value="ECO:0007669"/>
    <property type="project" value="InterPro"/>
</dbReference>
<evidence type="ECO:0000256" key="3">
    <source>
        <dbReference type="ARBA" id="ARBA00022980"/>
    </source>
</evidence>
<feature type="region of interest" description="Disordered" evidence="7">
    <location>
        <begin position="505"/>
        <end position="537"/>
    </location>
</feature>
<evidence type="ECO:0000256" key="7">
    <source>
        <dbReference type="SAM" id="MobiDB-lite"/>
    </source>
</evidence>
<dbReference type="STRING" id="1213857.A0A484FRB4"/>
<dbReference type="PRINTS" id="PR00063">
    <property type="entry name" value="RIBOSOMALL27"/>
</dbReference>
<dbReference type="Gene3D" id="2.40.50.100">
    <property type="match status" value="1"/>
</dbReference>
<feature type="region of interest" description="Disordered" evidence="7">
    <location>
        <begin position="404"/>
        <end position="437"/>
    </location>
</feature>
<evidence type="ECO:0000256" key="6">
    <source>
        <dbReference type="ARBA" id="ARBA00035267"/>
    </source>
</evidence>
<dbReference type="SUPFAM" id="SSF110324">
    <property type="entry name" value="Ribosomal L27 protein-like"/>
    <property type="match status" value="1"/>
</dbReference>
<comment type="caution">
    <text evidence="9">The sequence shown here is derived from an EMBL/GenBank/DDBJ whole genome shotgun (WGS) entry which is preliminary data.</text>
</comment>
<dbReference type="InterPro" id="IPR013087">
    <property type="entry name" value="Znf_C2H2_type"/>
</dbReference>
<reference evidence="10" key="2">
    <citation type="journal article" date="2019" name="Mol. Plant Microbe Interact.">
        <title>Genome sequence resources for four phytopathogenic fungi from the Colletotrichum orbiculare species complex.</title>
        <authorList>
            <person name="Gan P."/>
            <person name="Tsushima A."/>
            <person name="Narusaka M."/>
            <person name="Narusaka Y."/>
            <person name="Takano Y."/>
            <person name="Kubo Y."/>
            <person name="Shirasu K."/>
        </authorList>
    </citation>
    <scope>GENOME REANNOTATION</scope>
    <source>
        <strain evidence="10">104-T / ATCC 96160 / CBS 514.97 / LARS 414 / MAFF 240422</strain>
    </source>
</reference>
<dbReference type="Proteomes" id="UP000014480">
    <property type="component" value="Unassembled WGS sequence"/>
</dbReference>
<evidence type="ECO:0000313" key="9">
    <source>
        <dbReference type="EMBL" id="TDZ19547.1"/>
    </source>
</evidence>